<dbReference type="SUPFAM" id="SSF46785">
    <property type="entry name" value="Winged helix' DNA-binding domain"/>
    <property type="match status" value="1"/>
</dbReference>
<dbReference type="PANTHER" id="PTHR33164:SF106">
    <property type="entry name" value="TRANSCRIPTIONAL REGULATORY PROTEIN"/>
    <property type="match status" value="1"/>
</dbReference>
<organism evidence="2 3">
    <name type="scientific">Mycolicibacterium cyprinidarum</name>
    <dbReference type="NCBI Taxonomy" id="2860311"/>
    <lineage>
        <taxon>Bacteria</taxon>
        <taxon>Bacillati</taxon>
        <taxon>Actinomycetota</taxon>
        <taxon>Actinomycetes</taxon>
        <taxon>Mycobacteriales</taxon>
        <taxon>Mycobacteriaceae</taxon>
        <taxon>Mycolicibacterium</taxon>
    </lineage>
</organism>
<dbReference type="Pfam" id="PF12802">
    <property type="entry name" value="MarR_2"/>
    <property type="match status" value="1"/>
</dbReference>
<name>A0ABQ4VES3_9MYCO</name>
<dbReference type="PROSITE" id="PS50995">
    <property type="entry name" value="HTH_MARR_2"/>
    <property type="match status" value="1"/>
</dbReference>
<dbReference type="SMART" id="SM00347">
    <property type="entry name" value="HTH_MARR"/>
    <property type="match status" value="1"/>
</dbReference>
<feature type="domain" description="HTH marR-type" evidence="1">
    <location>
        <begin position="10"/>
        <end position="150"/>
    </location>
</feature>
<evidence type="ECO:0000313" key="2">
    <source>
        <dbReference type="EMBL" id="GJF12714.1"/>
    </source>
</evidence>
<dbReference type="InterPro" id="IPR000835">
    <property type="entry name" value="HTH_MarR-typ"/>
</dbReference>
<sequence length="184" mass="19542">MVVGVQDDGRAALEALIAGDMRALTAESDRIGHNFAGIHALTANDFRALLHVTVAENAGEPLTAGELRKRMGLSGAAITYLVERMITSGHLLRDSDPADRRKVMLRVADQGMDVAREFFTPLGAHTRDSLADLPDGDLAAAHRVFGALVDAMGAFRAQLDGRLDRPVAHGATHRAAGSGRVDGR</sequence>
<dbReference type="InterPro" id="IPR039422">
    <property type="entry name" value="MarR/SlyA-like"/>
</dbReference>
<gene>
    <name evidence="2" type="ORF">NGTWS1702_11960</name>
</gene>
<accession>A0ABQ4VES3</accession>
<dbReference type="InterPro" id="IPR036390">
    <property type="entry name" value="WH_DNA-bd_sf"/>
</dbReference>
<dbReference type="InterPro" id="IPR036388">
    <property type="entry name" value="WH-like_DNA-bd_sf"/>
</dbReference>
<dbReference type="Gene3D" id="1.10.10.10">
    <property type="entry name" value="Winged helix-like DNA-binding domain superfamily/Winged helix DNA-binding domain"/>
    <property type="match status" value="1"/>
</dbReference>
<reference evidence="2 3" key="1">
    <citation type="submission" date="2021-08" db="EMBL/GenBank/DDBJ databases">
        <title>Draft genome sequence of Mycolicibacterium sp. NGTWS1702 strain.</title>
        <authorList>
            <person name="Matsumoto M."/>
            <person name="Tang B.C.C."/>
            <person name="Machida Y."/>
            <person name="Matoyama H."/>
            <person name="Kishihara T."/>
            <person name="Sato S."/>
            <person name="Kondo I."/>
            <person name="Sano M."/>
            <person name="Kato G."/>
        </authorList>
    </citation>
    <scope>NUCLEOTIDE SEQUENCE [LARGE SCALE GENOMIC DNA]</scope>
    <source>
        <strain evidence="2 3">NGTWSNA01</strain>
    </source>
</reference>
<dbReference type="EMBL" id="BPRH01001270">
    <property type="protein sequence ID" value="GJF12714.1"/>
    <property type="molecule type" value="Genomic_DNA"/>
</dbReference>
<evidence type="ECO:0000259" key="1">
    <source>
        <dbReference type="PROSITE" id="PS50995"/>
    </source>
</evidence>
<proteinExistence type="predicted"/>
<evidence type="ECO:0000313" key="3">
    <source>
        <dbReference type="Proteomes" id="UP001060504"/>
    </source>
</evidence>
<protein>
    <recommendedName>
        <fullName evidence="1">HTH marR-type domain-containing protein</fullName>
    </recommendedName>
</protein>
<dbReference type="PANTHER" id="PTHR33164">
    <property type="entry name" value="TRANSCRIPTIONAL REGULATOR, MARR FAMILY"/>
    <property type="match status" value="1"/>
</dbReference>
<comment type="caution">
    <text evidence="2">The sequence shown here is derived from an EMBL/GenBank/DDBJ whole genome shotgun (WGS) entry which is preliminary data.</text>
</comment>
<keyword evidence="3" id="KW-1185">Reference proteome</keyword>
<dbReference type="Proteomes" id="UP001060504">
    <property type="component" value="Unassembled WGS sequence"/>
</dbReference>